<name>A0ACC6KT58_9SPHI</name>
<keyword evidence="2" id="KW-1185">Reference proteome</keyword>
<reference evidence="1" key="1">
    <citation type="submission" date="2023-07" db="EMBL/GenBank/DDBJ databases">
        <title>Sorghum-associated microbial communities from plants grown in Nebraska, USA.</title>
        <authorList>
            <person name="Schachtman D."/>
        </authorList>
    </citation>
    <scope>NUCLEOTIDE SEQUENCE</scope>
    <source>
        <strain evidence="1">2697</strain>
    </source>
</reference>
<proteinExistence type="predicted"/>
<gene>
    <name evidence="1" type="ORF">J2X78_000870</name>
</gene>
<protein>
    <submittedName>
        <fullName evidence="1">Uncharacterized protein</fullName>
    </submittedName>
</protein>
<sequence length="583" mass="63049">MKISAIQTFILIVFLFLGCKKNNNTDVIVTPVVPQLGVDEVGISGVVLNGDGSAASGVSVIIDGKSIITNSAGLFEYNGTVTNTDNVILRISKQGYFNYSKTLVVEKNTTLGGLKFYLRPELVAGTFNSVNGGTVTTSDARLVFQANGVLKEDGSDYQGTVSVKMRSFGSDEYPGDARGFSAAGEKMAISFWASFGIGLYGQAGEKLKLSKPMSYGFNMGWRSIYVSGTTSAWAFNETEGNWSANGSAKLNGDFLEGTTTRLTYLGWGTAYRPALLKAYVRDKNLNPATDFVFRNVPEEFTGGEQASPINSKGICLIYIPAGRPGRTAIFSQCGNRIALLGVGSIEPLAIGNQTFQVDLDTYITSITGKLEDCSFAPLKGKAEFVFNNKKYKSEIKNGVYNFSFINCSNSLGSNGALTLYDEQNKEIYKNTSTFFSIGIKNSIPPISPCTLLQKGNVNITLDGVTHIFQAPQDIVKFENVFVNGVMTTVIHAESEVNKKSFFITYVGESGGSFPIYTLGFSSPGKNYLMTWGSSYSPGSVSVKKFKVANTLIEGDFNSKITLNYSLDSPEKVFQSTGTFSITY</sequence>
<evidence type="ECO:0000313" key="2">
    <source>
        <dbReference type="Proteomes" id="UP001246858"/>
    </source>
</evidence>
<accession>A0ACC6KT58</accession>
<dbReference type="EMBL" id="JAVDTF010000001">
    <property type="protein sequence ID" value="MDR6782318.1"/>
    <property type="molecule type" value="Genomic_DNA"/>
</dbReference>
<comment type="caution">
    <text evidence="1">The sequence shown here is derived from an EMBL/GenBank/DDBJ whole genome shotgun (WGS) entry which is preliminary data.</text>
</comment>
<organism evidence="1 2">
    <name type="scientific">Pedobacter africanus</name>
    <dbReference type="NCBI Taxonomy" id="151894"/>
    <lineage>
        <taxon>Bacteria</taxon>
        <taxon>Pseudomonadati</taxon>
        <taxon>Bacteroidota</taxon>
        <taxon>Sphingobacteriia</taxon>
        <taxon>Sphingobacteriales</taxon>
        <taxon>Sphingobacteriaceae</taxon>
        <taxon>Pedobacter</taxon>
    </lineage>
</organism>
<dbReference type="Proteomes" id="UP001246858">
    <property type="component" value="Unassembled WGS sequence"/>
</dbReference>
<evidence type="ECO:0000313" key="1">
    <source>
        <dbReference type="EMBL" id="MDR6782318.1"/>
    </source>
</evidence>